<reference evidence="3 4" key="1">
    <citation type="journal article" date="2012" name="J. Bacteriol.">
        <title>Genome sequence of a novel nicotine-degrading strain, Pseudomonas geniculata N1.</title>
        <authorList>
            <person name="Tang H."/>
            <person name="Yu H."/>
            <person name="Tai C."/>
            <person name="Huang K."/>
            <person name="Liu Y."/>
            <person name="Wang L."/>
            <person name="Yao Y."/>
            <person name="Wu G."/>
            <person name="Xu P."/>
        </authorList>
    </citation>
    <scope>NUCLEOTIDE SEQUENCE [LARGE SCALE GENOMIC DNA]</scope>
    <source>
        <strain evidence="3 4">N1</strain>
    </source>
</reference>
<dbReference type="InterPro" id="IPR002656">
    <property type="entry name" value="Acyl_transf_3_dom"/>
</dbReference>
<sequence>MTAQLTTVAQGSGRNQGIELVRILAAFAIVWYHSKAPGSEISYSGLSAFLILTMLFEVGSNWSRRARIAELARRLLIPWAFWFGVFGAINLARHQPFMSLDYSGGWVAGVLAGSSIHLWYIPFIFALIVTLAVIKRSVDRQVLLWLTMMAIVVNLATVWQWEPWSRQVGYPLAQWMQASTAVLIGLLIGLHRSTRWGVQALAVALMLVAATWMLFPLPGVALPHLIAALVLLAALRWGDRIPTSHVIQTLANATFGIYLCHPIFLGAAKQLPIHVALRVTVAFVTSALFVIVYQRLRAWLKQPALPVA</sequence>
<keyword evidence="1" id="KW-1133">Transmembrane helix</keyword>
<evidence type="ECO:0000313" key="4">
    <source>
        <dbReference type="Proteomes" id="UP000036890"/>
    </source>
</evidence>
<dbReference type="Pfam" id="PF01757">
    <property type="entry name" value="Acyl_transf_3"/>
    <property type="match status" value="1"/>
</dbReference>
<keyword evidence="1" id="KW-0472">Membrane</keyword>
<feature type="transmembrane region" description="Helical" evidence="1">
    <location>
        <begin position="41"/>
        <end position="59"/>
    </location>
</feature>
<feature type="transmembrane region" description="Helical" evidence="1">
    <location>
        <begin position="273"/>
        <end position="293"/>
    </location>
</feature>
<feature type="domain" description="Acyltransferase 3" evidence="2">
    <location>
        <begin position="16"/>
        <end position="290"/>
    </location>
</feature>
<name>A0A0L8AC85_9GAMM</name>
<evidence type="ECO:0000259" key="2">
    <source>
        <dbReference type="Pfam" id="PF01757"/>
    </source>
</evidence>
<dbReference type="OrthoDB" id="1072135at2"/>
<accession>A0A0L8AC85</accession>
<proteinExistence type="predicted"/>
<gene>
    <name evidence="3" type="ORF">W7K_07885</name>
</gene>
<feature type="transmembrane region" description="Helical" evidence="1">
    <location>
        <begin position="197"/>
        <end position="215"/>
    </location>
</feature>
<feature type="transmembrane region" description="Helical" evidence="1">
    <location>
        <begin position="173"/>
        <end position="190"/>
    </location>
</feature>
<feature type="transmembrane region" description="Helical" evidence="1">
    <location>
        <begin position="142"/>
        <end position="161"/>
    </location>
</feature>
<keyword evidence="1" id="KW-0812">Transmembrane</keyword>
<dbReference type="RefSeq" id="WP_010484702.1">
    <property type="nucleotide sequence ID" value="NZ_AJLO02000016.1"/>
</dbReference>
<dbReference type="GeneID" id="86939788"/>
<feature type="transmembrane region" description="Helical" evidence="1">
    <location>
        <begin position="250"/>
        <end position="267"/>
    </location>
</feature>
<evidence type="ECO:0000256" key="1">
    <source>
        <dbReference type="SAM" id="Phobius"/>
    </source>
</evidence>
<feature type="transmembrane region" description="Helical" evidence="1">
    <location>
        <begin position="71"/>
        <end position="92"/>
    </location>
</feature>
<evidence type="ECO:0000313" key="3">
    <source>
        <dbReference type="EMBL" id="KOE99744.1"/>
    </source>
</evidence>
<dbReference type="AlphaFoldDB" id="A0A0L8AC85"/>
<feature type="transmembrane region" description="Helical" evidence="1">
    <location>
        <begin position="104"/>
        <end position="130"/>
    </location>
</feature>
<dbReference type="Proteomes" id="UP000036890">
    <property type="component" value="Unassembled WGS sequence"/>
</dbReference>
<dbReference type="GO" id="GO:0016747">
    <property type="term" value="F:acyltransferase activity, transferring groups other than amino-acyl groups"/>
    <property type="evidence" value="ECO:0007669"/>
    <property type="project" value="InterPro"/>
</dbReference>
<dbReference type="EMBL" id="AJLO02000016">
    <property type="protein sequence ID" value="KOE99744.1"/>
    <property type="molecule type" value="Genomic_DNA"/>
</dbReference>
<organism evidence="3 4">
    <name type="scientific">Stenotrophomonas geniculata N1</name>
    <dbReference type="NCBI Taxonomy" id="1167641"/>
    <lineage>
        <taxon>Bacteria</taxon>
        <taxon>Pseudomonadati</taxon>
        <taxon>Pseudomonadota</taxon>
        <taxon>Gammaproteobacteria</taxon>
        <taxon>Lysobacterales</taxon>
        <taxon>Lysobacteraceae</taxon>
        <taxon>Stenotrophomonas</taxon>
    </lineage>
</organism>
<feature type="transmembrane region" description="Helical" evidence="1">
    <location>
        <begin position="221"/>
        <end position="238"/>
    </location>
</feature>
<comment type="caution">
    <text evidence="3">The sequence shown here is derived from an EMBL/GenBank/DDBJ whole genome shotgun (WGS) entry which is preliminary data.</text>
</comment>
<protein>
    <recommendedName>
        <fullName evidence="2">Acyltransferase 3 domain-containing protein</fullName>
    </recommendedName>
</protein>